<keyword evidence="2" id="KW-1185">Reference proteome</keyword>
<proteinExistence type="predicted"/>
<reference evidence="1 2" key="1">
    <citation type="journal article" date="2014" name="Int. J. Syst. Evol. Microbiol.">
        <title>Complete genome sequence of Corynebacterium casei LMG S-19264T (=DSM 44701T), isolated from a smear-ripened cheese.</title>
        <authorList>
            <consortium name="US DOE Joint Genome Institute (JGI-PGF)"/>
            <person name="Walter F."/>
            <person name="Albersmeier A."/>
            <person name="Kalinowski J."/>
            <person name="Ruckert C."/>
        </authorList>
    </citation>
    <scope>NUCLEOTIDE SEQUENCE [LARGE SCALE GENOMIC DNA]</scope>
    <source>
        <strain evidence="1 2">KCTC 12285</strain>
    </source>
</reference>
<sequence length="56" mass="6101">MKNSNTQNKLGKLSLEKLKIAKLKNTNHIIGGNANNNKSDDLSLPTWTKPAAITIV</sequence>
<dbReference type="EMBL" id="BMWS01000038">
    <property type="protein sequence ID" value="GGX33137.1"/>
    <property type="molecule type" value="Genomic_DNA"/>
</dbReference>
<evidence type="ECO:0000313" key="1">
    <source>
        <dbReference type="EMBL" id="GGX33137.1"/>
    </source>
</evidence>
<accession>A0A918N474</accession>
<dbReference type="Proteomes" id="UP000601108">
    <property type="component" value="Unassembled WGS sequence"/>
</dbReference>
<dbReference type="AlphaFoldDB" id="A0A918N474"/>
<evidence type="ECO:0000313" key="2">
    <source>
        <dbReference type="Proteomes" id="UP000601108"/>
    </source>
</evidence>
<protein>
    <recommendedName>
        <fullName evidence="3">Natural product</fullName>
    </recommendedName>
</protein>
<dbReference type="RefSeq" id="WP_155837930.1">
    <property type="nucleotide sequence ID" value="NZ_BMWS01000038.1"/>
</dbReference>
<comment type="caution">
    <text evidence="1">The sequence shown here is derived from an EMBL/GenBank/DDBJ whole genome shotgun (WGS) entry which is preliminary data.</text>
</comment>
<gene>
    <name evidence="1" type="ORF">GCM10007384_37350</name>
</gene>
<name>A0A918N474_9FLAO</name>
<organism evidence="1 2">
    <name type="scientific">Aquimarina muelleri</name>
    <dbReference type="NCBI Taxonomy" id="279356"/>
    <lineage>
        <taxon>Bacteria</taxon>
        <taxon>Pseudomonadati</taxon>
        <taxon>Bacteroidota</taxon>
        <taxon>Flavobacteriia</taxon>
        <taxon>Flavobacteriales</taxon>
        <taxon>Flavobacteriaceae</taxon>
        <taxon>Aquimarina</taxon>
    </lineage>
</organism>
<evidence type="ECO:0008006" key="3">
    <source>
        <dbReference type="Google" id="ProtNLM"/>
    </source>
</evidence>